<dbReference type="AlphaFoldDB" id="A0A101PRN9"/>
<evidence type="ECO:0000313" key="3">
    <source>
        <dbReference type="Proteomes" id="UP000053398"/>
    </source>
</evidence>
<feature type="domain" description="Thioesterase" evidence="1">
    <location>
        <begin position="30"/>
        <end position="113"/>
    </location>
</feature>
<dbReference type="InterPro" id="IPR006683">
    <property type="entry name" value="Thioestr_dom"/>
</dbReference>
<accession>A0A101PRN9</accession>
<evidence type="ECO:0000259" key="1">
    <source>
        <dbReference type="Pfam" id="PF03061"/>
    </source>
</evidence>
<evidence type="ECO:0000313" key="2">
    <source>
        <dbReference type="EMBL" id="KUN16203.1"/>
    </source>
</evidence>
<dbReference type="InterPro" id="IPR029069">
    <property type="entry name" value="HotDog_dom_sf"/>
</dbReference>
<sequence length="153" mass="16844">MPPTPTVDTPGTDVGVLMPVVVHFDDLDPMGLLHNGHYQVLVERAWGWFWRDKGIGGKSGLEGDGFNVAKHFDITYDQPVAGIGEYAVHLWMTRLGTTSATAGYRVCSADGKTTYAHGSRTVVRLDSTTFTPTPWSERVWEIARTIGLPQERA</sequence>
<dbReference type="RefSeq" id="WP_014669115.1">
    <property type="nucleotide sequence ID" value="NZ_KQ948375.1"/>
</dbReference>
<dbReference type="Proteomes" id="UP000053398">
    <property type="component" value="Unassembled WGS sequence"/>
</dbReference>
<gene>
    <name evidence="2" type="ORF">AQJ11_41095</name>
</gene>
<dbReference type="EMBL" id="LMWP01000062">
    <property type="protein sequence ID" value="KUN16203.1"/>
    <property type="molecule type" value="Genomic_DNA"/>
</dbReference>
<comment type="caution">
    <text evidence="2">The sequence shown here is derived from an EMBL/GenBank/DDBJ whole genome shotgun (WGS) entry which is preliminary data.</text>
</comment>
<proteinExistence type="predicted"/>
<dbReference type="Gene3D" id="3.10.129.10">
    <property type="entry name" value="Hotdog Thioesterase"/>
    <property type="match status" value="1"/>
</dbReference>
<protein>
    <submittedName>
        <fullName evidence="2">Thioesterase</fullName>
    </submittedName>
</protein>
<name>A0A101PRN9_STRCK</name>
<dbReference type="CDD" id="cd00586">
    <property type="entry name" value="4HBT"/>
    <property type="match status" value="1"/>
</dbReference>
<dbReference type="SUPFAM" id="SSF54637">
    <property type="entry name" value="Thioesterase/thiol ester dehydrase-isomerase"/>
    <property type="match status" value="1"/>
</dbReference>
<organism evidence="2 3">
    <name type="scientific">Streptomyces corchorusii</name>
    <name type="common">Streptomyces chibaensis</name>
    <dbReference type="NCBI Taxonomy" id="1903"/>
    <lineage>
        <taxon>Bacteria</taxon>
        <taxon>Bacillati</taxon>
        <taxon>Actinomycetota</taxon>
        <taxon>Actinomycetes</taxon>
        <taxon>Kitasatosporales</taxon>
        <taxon>Streptomycetaceae</taxon>
        <taxon>Streptomyces</taxon>
    </lineage>
</organism>
<dbReference type="Pfam" id="PF03061">
    <property type="entry name" value="4HBT"/>
    <property type="match status" value="1"/>
</dbReference>
<keyword evidence="3" id="KW-1185">Reference proteome</keyword>
<reference evidence="2 3" key="1">
    <citation type="submission" date="2015-10" db="EMBL/GenBank/DDBJ databases">
        <title>Draft genome sequence of Streptomyces corchorusii DSM 40340, type strain for the species Streptomyces corchorusii.</title>
        <authorList>
            <person name="Ruckert C."/>
            <person name="Winkler A."/>
            <person name="Kalinowski J."/>
            <person name="Kampfer P."/>
            <person name="Glaeser S."/>
        </authorList>
    </citation>
    <scope>NUCLEOTIDE SEQUENCE [LARGE SCALE GENOMIC DNA]</scope>
    <source>
        <strain evidence="2 3">DSM 40340</strain>
    </source>
</reference>